<dbReference type="Pfam" id="PF00392">
    <property type="entry name" value="GntR"/>
    <property type="match status" value="1"/>
</dbReference>
<dbReference type="EMBL" id="JAHXDN010000002">
    <property type="protein sequence ID" value="MBW4707367.1"/>
    <property type="molecule type" value="Genomic_DNA"/>
</dbReference>
<accession>A0A9X1K2B0</accession>
<dbReference type="GO" id="GO:0003700">
    <property type="term" value="F:DNA-binding transcription factor activity"/>
    <property type="evidence" value="ECO:0007669"/>
    <property type="project" value="InterPro"/>
</dbReference>
<comment type="caution">
    <text evidence="5">The sequence shown here is derived from an EMBL/GenBank/DDBJ whole genome shotgun (WGS) entry which is preliminary data.</text>
</comment>
<gene>
    <name evidence="5" type="primary">phnF</name>
    <name evidence="5" type="ORF">KX928_06175</name>
</gene>
<dbReference type="PANTHER" id="PTHR44846">
    <property type="entry name" value="MANNOSYL-D-GLYCERATE TRANSPORT/METABOLISM SYSTEM REPRESSOR MNGR-RELATED"/>
    <property type="match status" value="1"/>
</dbReference>
<dbReference type="InterPro" id="IPR012702">
    <property type="entry name" value="CP_lyase_PhnF"/>
</dbReference>
<evidence type="ECO:0000256" key="3">
    <source>
        <dbReference type="ARBA" id="ARBA00023163"/>
    </source>
</evidence>
<protein>
    <submittedName>
        <fullName evidence="5">Phosphonate metabolism transcriptional regulator PhnF</fullName>
    </submittedName>
</protein>
<dbReference type="GO" id="GO:0045892">
    <property type="term" value="P:negative regulation of DNA-templated transcription"/>
    <property type="evidence" value="ECO:0007669"/>
    <property type="project" value="TreeGrafter"/>
</dbReference>
<dbReference type="CDD" id="cd07377">
    <property type="entry name" value="WHTH_GntR"/>
    <property type="match status" value="1"/>
</dbReference>
<name>A0A9X1K2B0_9RHOB</name>
<proteinExistence type="predicted"/>
<evidence type="ECO:0000313" key="5">
    <source>
        <dbReference type="EMBL" id="MBW4707367.1"/>
    </source>
</evidence>
<evidence type="ECO:0000256" key="2">
    <source>
        <dbReference type="ARBA" id="ARBA00023125"/>
    </source>
</evidence>
<keyword evidence="3" id="KW-0804">Transcription</keyword>
<dbReference type="Pfam" id="PF07702">
    <property type="entry name" value="UTRA"/>
    <property type="match status" value="1"/>
</dbReference>
<dbReference type="PROSITE" id="PS50949">
    <property type="entry name" value="HTH_GNTR"/>
    <property type="match status" value="1"/>
</dbReference>
<sequence length="236" mass="26087">MARTPIWKSITEALKAEIAKGQYVPGDKLPTEATLSSRFGVNRHTVRHALKSMSDEGIVHARRGAGVFVTQVPTDYPIGKRVRFHQNLISAGRVPAKEILSLETRLANPTERHTLHLGADDMVHVYEGLSLSDGQPVAVFRSVFPARRFPNILLHLQQTKSVTEAVRRAGVTDYTRASTRLKAKRATATQALHLRISEGAPILHTTGVNVDLDNRPIEFGETWFAGDRITLTLDAD</sequence>
<dbReference type="AlphaFoldDB" id="A0A9X1K2B0"/>
<dbReference type="GO" id="GO:0003677">
    <property type="term" value="F:DNA binding"/>
    <property type="evidence" value="ECO:0007669"/>
    <property type="project" value="UniProtKB-KW"/>
</dbReference>
<dbReference type="InterPro" id="IPR011663">
    <property type="entry name" value="UTRA"/>
</dbReference>
<reference evidence="5" key="1">
    <citation type="submission" date="2021-07" db="EMBL/GenBank/DDBJ databases">
        <title>Roseobacter insulae sp. nov., isolated from a tidal flat.</title>
        <authorList>
            <person name="Park S."/>
            <person name="Yoon J.-H."/>
        </authorList>
    </citation>
    <scope>NUCLEOTIDE SEQUENCE</scope>
    <source>
        <strain evidence="5">YSTF-M11</strain>
    </source>
</reference>
<dbReference type="InterPro" id="IPR000524">
    <property type="entry name" value="Tscrpt_reg_HTH_GntR"/>
</dbReference>
<dbReference type="InterPro" id="IPR050679">
    <property type="entry name" value="Bact_HTH_transcr_reg"/>
</dbReference>
<dbReference type="PANTHER" id="PTHR44846:SF1">
    <property type="entry name" value="MANNOSYL-D-GLYCERATE TRANSPORT_METABOLISM SYSTEM REPRESSOR MNGR-RELATED"/>
    <property type="match status" value="1"/>
</dbReference>
<dbReference type="Proteomes" id="UP001138661">
    <property type="component" value="Unassembled WGS sequence"/>
</dbReference>
<dbReference type="SMART" id="SM00866">
    <property type="entry name" value="UTRA"/>
    <property type="match status" value="1"/>
</dbReference>
<dbReference type="NCBIfam" id="TIGR02325">
    <property type="entry name" value="C_P_lyase_phnF"/>
    <property type="match status" value="1"/>
</dbReference>
<dbReference type="RefSeq" id="WP_219500173.1">
    <property type="nucleotide sequence ID" value="NZ_JAHXDN010000002.1"/>
</dbReference>
<evidence type="ECO:0000313" key="6">
    <source>
        <dbReference type="Proteomes" id="UP001138661"/>
    </source>
</evidence>
<evidence type="ECO:0000259" key="4">
    <source>
        <dbReference type="PROSITE" id="PS50949"/>
    </source>
</evidence>
<keyword evidence="2" id="KW-0238">DNA-binding</keyword>
<evidence type="ECO:0000256" key="1">
    <source>
        <dbReference type="ARBA" id="ARBA00023015"/>
    </source>
</evidence>
<keyword evidence="1" id="KW-0805">Transcription regulation</keyword>
<dbReference type="SMART" id="SM00345">
    <property type="entry name" value="HTH_GNTR"/>
    <property type="match status" value="1"/>
</dbReference>
<organism evidence="5 6">
    <name type="scientific">Roseobacter insulae</name>
    <dbReference type="NCBI Taxonomy" id="2859783"/>
    <lineage>
        <taxon>Bacteria</taxon>
        <taxon>Pseudomonadati</taxon>
        <taxon>Pseudomonadota</taxon>
        <taxon>Alphaproteobacteria</taxon>
        <taxon>Rhodobacterales</taxon>
        <taxon>Roseobacteraceae</taxon>
        <taxon>Roseobacter</taxon>
    </lineage>
</organism>
<keyword evidence="6" id="KW-1185">Reference proteome</keyword>
<feature type="domain" description="HTH gntR-type" evidence="4">
    <location>
        <begin position="4"/>
        <end position="72"/>
    </location>
</feature>